<evidence type="ECO:0000313" key="2">
    <source>
        <dbReference type="EMBL" id="JAD85624.1"/>
    </source>
</evidence>
<dbReference type="AlphaFoldDB" id="A0A0A9DAQ3"/>
<sequence>MRRRRPRRAPAAPPLPGRRPRIFSGRLEAPLPSSPALLHRRDEPGAAGEPGGDHGAENEVDRAEERIPPGANQPDSQLPRPKSTQGLTRSSASWRARWR</sequence>
<dbReference type="EMBL" id="GBRH01212271">
    <property type="protein sequence ID" value="JAD85624.1"/>
    <property type="molecule type" value="Transcribed_RNA"/>
</dbReference>
<name>A0A0A9DAQ3_ARUDO</name>
<proteinExistence type="predicted"/>
<protein>
    <submittedName>
        <fullName evidence="2">Pco064740</fullName>
    </submittedName>
</protein>
<feature type="compositionally biased region" description="Basic and acidic residues" evidence="1">
    <location>
        <begin position="51"/>
        <end position="67"/>
    </location>
</feature>
<evidence type="ECO:0000256" key="1">
    <source>
        <dbReference type="SAM" id="MobiDB-lite"/>
    </source>
</evidence>
<feature type="compositionally biased region" description="Low complexity" evidence="1">
    <location>
        <begin position="89"/>
        <end position="99"/>
    </location>
</feature>
<reference evidence="2" key="2">
    <citation type="journal article" date="2015" name="Data Brief">
        <title>Shoot transcriptome of the giant reed, Arundo donax.</title>
        <authorList>
            <person name="Barrero R.A."/>
            <person name="Guerrero F.D."/>
            <person name="Moolhuijzen P."/>
            <person name="Goolsby J.A."/>
            <person name="Tidwell J."/>
            <person name="Bellgard S.E."/>
            <person name="Bellgard M.I."/>
        </authorList>
    </citation>
    <scope>NUCLEOTIDE SEQUENCE</scope>
    <source>
        <tissue evidence="2">Shoot tissue taken approximately 20 cm above the soil surface</tissue>
    </source>
</reference>
<accession>A0A0A9DAQ3</accession>
<reference evidence="2" key="1">
    <citation type="submission" date="2014-09" db="EMBL/GenBank/DDBJ databases">
        <authorList>
            <person name="Magalhaes I.L.F."/>
            <person name="Oliveira U."/>
            <person name="Santos F.R."/>
            <person name="Vidigal T.H.D.A."/>
            <person name="Brescovit A.D."/>
            <person name="Santos A.J."/>
        </authorList>
    </citation>
    <scope>NUCLEOTIDE SEQUENCE</scope>
    <source>
        <tissue evidence="2">Shoot tissue taken approximately 20 cm above the soil surface</tissue>
    </source>
</reference>
<organism evidence="2">
    <name type="scientific">Arundo donax</name>
    <name type="common">Giant reed</name>
    <name type="synonym">Donax arundinaceus</name>
    <dbReference type="NCBI Taxonomy" id="35708"/>
    <lineage>
        <taxon>Eukaryota</taxon>
        <taxon>Viridiplantae</taxon>
        <taxon>Streptophyta</taxon>
        <taxon>Embryophyta</taxon>
        <taxon>Tracheophyta</taxon>
        <taxon>Spermatophyta</taxon>
        <taxon>Magnoliopsida</taxon>
        <taxon>Liliopsida</taxon>
        <taxon>Poales</taxon>
        <taxon>Poaceae</taxon>
        <taxon>PACMAD clade</taxon>
        <taxon>Arundinoideae</taxon>
        <taxon>Arundineae</taxon>
        <taxon>Arundo</taxon>
    </lineage>
</organism>
<feature type="region of interest" description="Disordered" evidence="1">
    <location>
        <begin position="1"/>
        <end position="99"/>
    </location>
</feature>